<proteinExistence type="predicted"/>
<gene>
    <name evidence="1" type="ORF">F2Q68_00001348</name>
</gene>
<protein>
    <submittedName>
        <fullName evidence="1">Uncharacterized protein</fullName>
    </submittedName>
</protein>
<sequence length="171" mass="19296">MDSTITESGEQNSDEYLLKSSQELRLGNIGKAQMEIRVDGDKDSSSLASFLRKRLVRTGNHMEKAKENYHKKQWEAVLKHTKVAIEEGVDLCTELYLYRAEAFLATSLIEEAVSELSSAILCLFKKHGFKAPEKNEAINQDKFDKAILNITEDKVGGTNKQKALLFSYYGN</sequence>
<dbReference type="EMBL" id="QGKW02001660">
    <property type="protein sequence ID" value="KAF2577811.1"/>
    <property type="molecule type" value="Genomic_DNA"/>
</dbReference>
<evidence type="ECO:0000313" key="1">
    <source>
        <dbReference type="EMBL" id="KAF2577811.1"/>
    </source>
</evidence>
<dbReference type="AlphaFoldDB" id="A0A8S9J650"/>
<organism evidence="1 2">
    <name type="scientific">Brassica cretica</name>
    <name type="common">Mustard</name>
    <dbReference type="NCBI Taxonomy" id="69181"/>
    <lineage>
        <taxon>Eukaryota</taxon>
        <taxon>Viridiplantae</taxon>
        <taxon>Streptophyta</taxon>
        <taxon>Embryophyta</taxon>
        <taxon>Tracheophyta</taxon>
        <taxon>Spermatophyta</taxon>
        <taxon>Magnoliopsida</taxon>
        <taxon>eudicotyledons</taxon>
        <taxon>Gunneridae</taxon>
        <taxon>Pentapetalae</taxon>
        <taxon>rosids</taxon>
        <taxon>malvids</taxon>
        <taxon>Brassicales</taxon>
        <taxon>Brassicaceae</taxon>
        <taxon>Brassiceae</taxon>
        <taxon>Brassica</taxon>
    </lineage>
</organism>
<evidence type="ECO:0000313" key="2">
    <source>
        <dbReference type="Proteomes" id="UP000712281"/>
    </source>
</evidence>
<reference evidence="1" key="1">
    <citation type="submission" date="2019-12" db="EMBL/GenBank/DDBJ databases">
        <title>Genome sequencing and annotation of Brassica cretica.</title>
        <authorList>
            <person name="Studholme D.J."/>
            <person name="Sarris P.F."/>
        </authorList>
    </citation>
    <scope>NUCLEOTIDE SEQUENCE</scope>
    <source>
        <strain evidence="1">PFS-001/15</strain>
        <tissue evidence="1">Leaf</tissue>
    </source>
</reference>
<comment type="caution">
    <text evidence="1">The sequence shown here is derived from an EMBL/GenBank/DDBJ whole genome shotgun (WGS) entry which is preliminary data.</text>
</comment>
<name>A0A8S9J650_BRACR</name>
<dbReference type="Proteomes" id="UP000712281">
    <property type="component" value="Unassembled WGS sequence"/>
</dbReference>
<accession>A0A8S9J650</accession>
<dbReference type="Gene3D" id="1.25.40.10">
    <property type="entry name" value="Tetratricopeptide repeat domain"/>
    <property type="match status" value="1"/>
</dbReference>
<dbReference type="InterPro" id="IPR011990">
    <property type="entry name" value="TPR-like_helical_dom_sf"/>
</dbReference>